<dbReference type="Pfam" id="PF00356">
    <property type="entry name" value="LacI"/>
    <property type="match status" value="1"/>
</dbReference>
<dbReference type="GO" id="GO:0003677">
    <property type="term" value="F:DNA binding"/>
    <property type="evidence" value="ECO:0007669"/>
    <property type="project" value="UniProtKB-KW"/>
</dbReference>
<dbReference type="SUPFAM" id="SSF53822">
    <property type="entry name" value="Periplasmic binding protein-like I"/>
    <property type="match status" value="1"/>
</dbReference>
<dbReference type="CDD" id="cd01392">
    <property type="entry name" value="HTH_LacI"/>
    <property type="match status" value="1"/>
</dbReference>
<sequence length="373" mass="42016">MLKTFNKRHFFVGKIVIPKNKNYFYFRITIFQKPLMKKKITLKHIAKELDVSISTVSKSLKNSSEISEDTREKVQAFAKLYNFKPNNIALSLKNRKTKTIAVIIPEIVHHFFATVISGIESVANENGYNVIVCLSNESFDKEVINMEMLAGGSIDGFIMSLSKGTQSKGDFHHIQEVINQGMPVVMFDRITNDIFCDKVIIDDKTAAQDAVNYLIFKGEKKIGLITTVDYVSVGKYRTDGYIQALKQNNLIVKDELILKIEDIDNCAVEIENYIRENDIDGVFAVNELFAVTAIKAARKLGKSVPEDLSVIGFTDGIISNYSTPSITTVSQDGIIMGQKAAKLLIDRLENDEDDEFYTTEIVETHLVERESTK</sequence>
<evidence type="ECO:0000313" key="6">
    <source>
        <dbReference type="Proteomes" id="UP001500141"/>
    </source>
</evidence>
<dbReference type="InterPro" id="IPR010982">
    <property type="entry name" value="Lambda_DNA-bd_dom_sf"/>
</dbReference>
<evidence type="ECO:0000259" key="4">
    <source>
        <dbReference type="PROSITE" id="PS50932"/>
    </source>
</evidence>
<accession>A0ABP8ZL51</accession>
<dbReference type="InterPro" id="IPR046335">
    <property type="entry name" value="LacI/GalR-like_sensor"/>
</dbReference>
<keyword evidence="2 5" id="KW-0238">DNA-binding</keyword>
<dbReference type="EMBL" id="BAABIP010000007">
    <property type="protein sequence ID" value="GAA4759247.1"/>
    <property type="molecule type" value="Genomic_DNA"/>
</dbReference>
<dbReference type="PANTHER" id="PTHR30146:SF109">
    <property type="entry name" value="HTH-TYPE TRANSCRIPTIONAL REGULATOR GALS"/>
    <property type="match status" value="1"/>
</dbReference>
<evidence type="ECO:0000313" key="5">
    <source>
        <dbReference type="EMBL" id="GAA4759247.1"/>
    </source>
</evidence>
<evidence type="ECO:0000256" key="2">
    <source>
        <dbReference type="ARBA" id="ARBA00023125"/>
    </source>
</evidence>
<keyword evidence="3" id="KW-0804">Transcription</keyword>
<evidence type="ECO:0000256" key="3">
    <source>
        <dbReference type="ARBA" id="ARBA00023163"/>
    </source>
</evidence>
<proteinExistence type="predicted"/>
<dbReference type="Gene3D" id="3.40.50.2300">
    <property type="match status" value="2"/>
</dbReference>
<keyword evidence="1" id="KW-0805">Transcription regulation</keyword>
<gene>
    <name evidence="5" type="ORF">GCM10023230_04450</name>
</gene>
<dbReference type="InterPro" id="IPR028082">
    <property type="entry name" value="Peripla_BP_I"/>
</dbReference>
<protein>
    <submittedName>
        <fullName evidence="5">LacI family DNA-binding transcriptional regulator</fullName>
    </submittedName>
</protein>
<evidence type="ECO:0000256" key="1">
    <source>
        <dbReference type="ARBA" id="ARBA00023015"/>
    </source>
</evidence>
<feature type="domain" description="HTH lacI-type" evidence="4">
    <location>
        <begin position="40"/>
        <end position="94"/>
    </location>
</feature>
<dbReference type="SMART" id="SM00354">
    <property type="entry name" value="HTH_LACI"/>
    <property type="match status" value="1"/>
</dbReference>
<name>A0ABP8ZL51_9FLAO</name>
<dbReference type="PROSITE" id="PS50932">
    <property type="entry name" value="HTH_LACI_2"/>
    <property type="match status" value="1"/>
</dbReference>
<organism evidence="5 6">
    <name type="scientific">Flavobacterium hankyongi</name>
    <dbReference type="NCBI Taxonomy" id="1176532"/>
    <lineage>
        <taxon>Bacteria</taxon>
        <taxon>Pseudomonadati</taxon>
        <taxon>Bacteroidota</taxon>
        <taxon>Flavobacteriia</taxon>
        <taxon>Flavobacteriales</taxon>
        <taxon>Flavobacteriaceae</taxon>
        <taxon>Flavobacterium</taxon>
    </lineage>
</organism>
<dbReference type="SUPFAM" id="SSF47413">
    <property type="entry name" value="lambda repressor-like DNA-binding domains"/>
    <property type="match status" value="1"/>
</dbReference>
<dbReference type="PANTHER" id="PTHR30146">
    <property type="entry name" value="LACI-RELATED TRANSCRIPTIONAL REPRESSOR"/>
    <property type="match status" value="1"/>
</dbReference>
<dbReference type="CDD" id="cd06267">
    <property type="entry name" value="PBP1_LacI_sugar_binding-like"/>
    <property type="match status" value="1"/>
</dbReference>
<comment type="caution">
    <text evidence="5">The sequence shown here is derived from an EMBL/GenBank/DDBJ whole genome shotgun (WGS) entry which is preliminary data.</text>
</comment>
<reference evidence="6" key="1">
    <citation type="journal article" date="2019" name="Int. J. Syst. Evol. Microbiol.">
        <title>The Global Catalogue of Microorganisms (GCM) 10K type strain sequencing project: providing services to taxonomists for standard genome sequencing and annotation.</title>
        <authorList>
            <consortium name="The Broad Institute Genomics Platform"/>
            <consortium name="The Broad Institute Genome Sequencing Center for Infectious Disease"/>
            <person name="Wu L."/>
            <person name="Ma J."/>
        </authorList>
    </citation>
    <scope>NUCLEOTIDE SEQUENCE [LARGE SCALE GENOMIC DNA]</scope>
    <source>
        <strain evidence="6">JCM 18198</strain>
    </source>
</reference>
<dbReference type="Gene3D" id="1.10.260.40">
    <property type="entry name" value="lambda repressor-like DNA-binding domains"/>
    <property type="match status" value="1"/>
</dbReference>
<keyword evidence="6" id="KW-1185">Reference proteome</keyword>
<dbReference type="InterPro" id="IPR000843">
    <property type="entry name" value="HTH_LacI"/>
</dbReference>
<dbReference type="Pfam" id="PF13377">
    <property type="entry name" value="Peripla_BP_3"/>
    <property type="match status" value="1"/>
</dbReference>
<dbReference type="Proteomes" id="UP001500141">
    <property type="component" value="Unassembled WGS sequence"/>
</dbReference>